<evidence type="ECO:0000313" key="8">
    <source>
        <dbReference type="EMBL" id="SPT70890.1"/>
    </source>
</evidence>
<feature type="signal peptide" evidence="6">
    <location>
        <begin position="1"/>
        <end position="26"/>
    </location>
</feature>
<dbReference type="SUPFAM" id="SSF53649">
    <property type="entry name" value="Alkaline phosphatase-like"/>
    <property type="match status" value="1"/>
</dbReference>
<proteinExistence type="inferred from homology"/>
<feature type="domain" description="Sulfatase N-terminal" evidence="7">
    <location>
        <begin position="53"/>
        <end position="403"/>
    </location>
</feature>
<dbReference type="InterPro" id="IPR000917">
    <property type="entry name" value="Sulfatase_N"/>
</dbReference>
<dbReference type="PROSITE" id="PS00149">
    <property type="entry name" value="SULFATASE_2"/>
    <property type="match status" value="1"/>
</dbReference>
<dbReference type="PROSITE" id="PS00523">
    <property type="entry name" value="SULFATASE_1"/>
    <property type="match status" value="1"/>
</dbReference>
<keyword evidence="9" id="KW-1185">Reference proteome</keyword>
<keyword evidence="3 8" id="KW-0378">Hydrolase</keyword>
<keyword evidence="6" id="KW-0732">Signal</keyword>
<feature type="modified residue" description="3-oxoalanine (Ser)" evidence="5">
    <location>
        <position position="127"/>
    </location>
</feature>
<keyword evidence="4" id="KW-0106">Calcium</keyword>
<dbReference type="EC" id="3.1.6.1" evidence="8"/>
<dbReference type="PANTHER" id="PTHR42693:SF53">
    <property type="entry name" value="ENDO-4-O-SULFATASE"/>
    <property type="match status" value="1"/>
</dbReference>
<evidence type="ECO:0000256" key="5">
    <source>
        <dbReference type="PIRSR" id="PIRSR600917-52"/>
    </source>
</evidence>
<dbReference type="InterPro" id="IPR017850">
    <property type="entry name" value="Alkaline_phosphatase_core_sf"/>
</dbReference>
<comment type="PTM">
    <text evidence="5">The conversion to 3-oxoalanine (also known as C-formylglycine, FGly), of a serine or cysteine residue in prokaryotes and of a cysteine residue in eukaryotes, is critical for catalytic activity.</text>
</comment>
<comment type="similarity">
    <text evidence="1">Belongs to the sulfatase family.</text>
</comment>
<dbReference type="PROSITE" id="PS51257">
    <property type="entry name" value="PROKAR_LIPOPROTEIN"/>
    <property type="match status" value="1"/>
</dbReference>
<evidence type="ECO:0000256" key="1">
    <source>
        <dbReference type="ARBA" id="ARBA00008779"/>
    </source>
</evidence>
<feature type="chain" id="PRO_5016163169" evidence="6">
    <location>
        <begin position="27"/>
        <end position="553"/>
    </location>
</feature>
<name>A0A2X0VT34_9GAMM</name>
<evidence type="ECO:0000256" key="2">
    <source>
        <dbReference type="ARBA" id="ARBA00022723"/>
    </source>
</evidence>
<evidence type="ECO:0000313" key="9">
    <source>
        <dbReference type="Proteomes" id="UP000250086"/>
    </source>
</evidence>
<organism evidence="8 9">
    <name type="scientific">Anaerobiospirillum thomasii</name>
    <dbReference type="NCBI Taxonomy" id="179995"/>
    <lineage>
        <taxon>Bacteria</taxon>
        <taxon>Pseudomonadati</taxon>
        <taxon>Pseudomonadota</taxon>
        <taxon>Gammaproteobacteria</taxon>
        <taxon>Aeromonadales</taxon>
        <taxon>Succinivibrionaceae</taxon>
        <taxon>Anaerobiospirillum</taxon>
    </lineage>
</organism>
<dbReference type="GO" id="GO:0004065">
    <property type="term" value="F:arylsulfatase activity"/>
    <property type="evidence" value="ECO:0007669"/>
    <property type="project" value="UniProtKB-EC"/>
</dbReference>
<dbReference type="EMBL" id="UAPV01000001">
    <property type="protein sequence ID" value="SPT70890.1"/>
    <property type="molecule type" value="Genomic_DNA"/>
</dbReference>
<dbReference type="Proteomes" id="UP000250086">
    <property type="component" value="Unassembled WGS sequence"/>
</dbReference>
<dbReference type="GO" id="GO:0046872">
    <property type="term" value="F:metal ion binding"/>
    <property type="evidence" value="ECO:0007669"/>
    <property type="project" value="UniProtKB-KW"/>
</dbReference>
<accession>A0A2X0VT34</accession>
<dbReference type="InterPro" id="IPR050738">
    <property type="entry name" value="Sulfatase"/>
</dbReference>
<dbReference type="RefSeq" id="WP_113744905.1">
    <property type="nucleotide sequence ID" value="NZ_UAPV01000001.1"/>
</dbReference>
<evidence type="ECO:0000256" key="3">
    <source>
        <dbReference type="ARBA" id="ARBA00022801"/>
    </source>
</evidence>
<gene>
    <name evidence="8" type="primary">atsA</name>
    <name evidence="8" type="ORF">NCTC13093_02314</name>
</gene>
<dbReference type="InterPro" id="IPR024607">
    <property type="entry name" value="Sulfatase_CS"/>
</dbReference>
<sequence length="553" mass="61884">MKFFSKSSMALAVTAALACMSGVAQAGTNDKATATNVAFADFTPVEYTTANKPNVIVITMDDLGYGQLPYDESSFDVESMENREVVDTYKIGIDKAIEAARNSTPTLRAMMDDGIRLTQGYVAHAMSGPSRAAIMTGRAPSRYGVYGNTDSQDGIPLSETFLSELFQNYGYYTACVGKWHLSKITNIPVPEDQQTRDYHDNFVTYGDEAGQPQNRGFTYFMGFHPAGTAYYNSPALFENREHIKAEGYISDQLTDAAIKAVNNAKAIDQPFMLYLAYSAPHLPNDVAAPDVYQSKFNTGSQTADNYYASVYSVDQGVKRLLETLDKNGQLDNTLIFFTSDNGAVIDGPLPLNGNQKGYKSLTYPGGVHTPMFVYWKGHLKSGTYDNLVSAMDFYPTALDAAGIPVPESLKLDGVSLLPYLNGQNKGIPHDELIWLTSFSHWFDTRNIPFWDNYHKYVRYESDYYPHNPNTENLSEFTYTVRTNEYQLIYTAEDNALALYELRDLQMKHDLTFEKPEVVEKLKAMAKKRLEESVEPNNPINKPKYQKIVEALSK</sequence>
<dbReference type="Gene3D" id="3.40.720.10">
    <property type="entry name" value="Alkaline Phosphatase, subunit A"/>
    <property type="match status" value="1"/>
</dbReference>
<keyword evidence="2" id="KW-0479">Metal-binding</keyword>
<dbReference type="Pfam" id="PF00884">
    <property type="entry name" value="Sulfatase"/>
    <property type="match status" value="1"/>
</dbReference>
<dbReference type="AlphaFoldDB" id="A0A2X0VT34"/>
<evidence type="ECO:0000259" key="7">
    <source>
        <dbReference type="Pfam" id="PF00884"/>
    </source>
</evidence>
<reference evidence="8 9" key="1">
    <citation type="submission" date="2018-06" db="EMBL/GenBank/DDBJ databases">
        <authorList>
            <consortium name="Pathogen Informatics"/>
            <person name="Doyle S."/>
        </authorList>
    </citation>
    <scope>NUCLEOTIDE SEQUENCE [LARGE SCALE GENOMIC DNA]</scope>
    <source>
        <strain evidence="8 9">NCTC13093</strain>
    </source>
</reference>
<evidence type="ECO:0000256" key="6">
    <source>
        <dbReference type="SAM" id="SignalP"/>
    </source>
</evidence>
<dbReference type="PANTHER" id="PTHR42693">
    <property type="entry name" value="ARYLSULFATASE FAMILY MEMBER"/>
    <property type="match status" value="1"/>
</dbReference>
<protein>
    <submittedName>
        <fullName evidence="8">Arylsulfatase</fullName>
        <ecNumber evidence="8">3.1.6.1</ecNumber>
    </submittedName>
</protein>
<evidence type="ECO:0000256" key="4">
    <source>
        <dbReference type="ARBA" id="ARBA00022837"/>
    </source>
</evidence>